<dbReference type="HOGENOM" id="CLU_005996_0_2_1"/>
<dbReference type="PANTHER" id="PTHR12363">
    <property type="entry name" value="TRANSPORTIN 3 AND IMPORTIN 13"/>
    <property type="match status" value="1"/>
</dbReference>
<dbReference type="InterPro" id="IPR051345">
    <property type="entry name" value="Importin_beta-like_NTR"/>
</dbReference>
<feature type="domain" description="Importin N-terminal" evidence="1">
    <location>
        <begin position="36"/>
        <end position="99"/>
    </location>
</feature>
<dbReference type="AlphaFoldDB" id="T1L3W4"/>
<evidence type="ECO:0008006" key="5">
    <source>
        <dbReference type="Google" id="ProtNLM"/>
    </source>
</evidence>
<dbReference type="Proteomes" id="UP000015104">
    <property type="component" value="Unassembled WGS sequence"/>
</dbReference>
<dbReference type="Pfam" id="PF03810">
    <property type="entry name" value="IBN_N"/>
    <property type="match status" value="1"/>
</dbReference>
<sequence length="1013" mass="114874">MSLELSSPPSLDQVLEAVSRFYRNEACTDKEAKEMAGKWLESIQKSVYAWEIADQLLIRRSDVETCYFAAQTLRMKLQNSFSELPPDSYTSLRNSIINHCKEINVKVIQTQLSLCITYLAILDVSWTNPVEEIVASGLDYYVVVEILTLLPEELNQSRNPNLKSVGGNRRTVMLKYLTSIGPKMVTFLYNTMREIKCQLTKDTAEEPESKQQIAEKLFAKIYRCLGAWLTIIDASDINCIEPLLTAIFSSLQDPNTPDTIHDAAADTICSAALLCEEYDKYHHLTHYLLIQIYQLEGVYQHSVNNEDIDKSVNFSRIFTEMAESVVNPLIIGDGQIPVNSPVSGLDLVSLLLRCVDHYDFEVAEITFQFWYRFAELICKRNNHVAQTYSQHVIKLLDGLTIHCQLDTDQEHLLTPQSDLQEFRIRVKDLVKKVIVIVGASTYIRHNNIVTSLKTSFGQMSKDQISWEQDEAYLFMILCLIKDIYDDSALVTDVVNLILFTRQCQFNPNTGVQVRTLHPQIFATCCNILGELSDWFENQPTILFNHVLDYLLPLVTTNNSQDKSMVEMSKSPSTSESSVSLSSIAASALNQIISCCAARHLIGNDTIIELLMRICIQSDVLNEAAVHNLLQCCSTVVSQSTENKSRIDQEIVVVKLLEPSVGCLSRIVSGTLEAGKADPVIYMDRISSIFRCLRLKPRIPNLTPNESPLDIRVMELWKLIDAVLKHTSSTSDSRTVEKACRCLRYVIRCLKPIHLLIPVAECIVNLYSQFPQHSCYLYLASILVDEFGDTGDLSLTDADREKIDNGLLEMLTHFWRPTFALLSGQRVELRNHPETIDDFFRLCTRYLQKNGLRFLSFSMLGQILELSLASLALDHREANTSVCKFIGELIETGKDPKALPIIRDQVEQLLTACLGNDDCYGQKLTNTLMNCSLTTLPSFYIPDMADILWRLLNWDKTRACLWLEKTLQAVSIHLQPTTPDAAPLQLQEFYETIKNASNMKLLISSMRSLSRTYR</sequence>
<evidence type="ECO:0000313" key="4">
    <source>
        <dbReference type="Proteomes" id="UP000015104"/>
    </source>
</evidence>
<dbReference type="InterPro" id="IPR057941">
    <property type="entry name" value="TPR_TNPO3_IPO13_2nd"/>
</dbReference>
<dbReference type="OrthoDB" id="435593at2759"/>
<dbReference type="InterPro" id="IPR013598">
    <property type="entry name" value="Exportin-1/Importin-b-like"/>
</dbReference>
<evidence type="ECO:0000259" key="2">
    <source>
        <dbReference type="Pfam" id="PF08389"/>
    </source>
</evidence>
<organism evidence="3 4">
    <name type="scientific">Tetranychus urticae</name>
    <name type="common">Two-spotted spider mite</name>
    <dbReference type="NCBI Taxonomy" id="32264"/>
    <lineage>
        <taxon>Eukaryota</taxon>
        <taxon>Metazoa</taxon>
        <taxon>Ecdysozoa</taxon>
        <taxon>Arthropoda</taxon>
        <taxon>Chelicerata</taxon>
        <taxon>Arachnida</taxon>
        <taxon>Acari</taxon>
        <taxon>Acariformes</taxon>
        <taxon>Trombidiformes</taxon>
        <taxon>Prostigmata</taxon>
        <taxon>Eleutherengona</taxon>
        <taxon>Raphignathae</taxon>
        <taxon>Tetranychoidea</taxon>
        <taxon>Tetranychidae</taxon>
        <taxon>Tetranychus</taxon>
    </lineage>
</organism>
<reference evidence="3" key="2">
    <citation type="submission" date="2015-06" db="UniProtKB">
        <authorList>
            <consortium name="EnsemblMetazoa"/>
        </authorList>
    </citation>
    <scope>IDENTIFICATION</scope>
</reference>
<proteinExistence type="predicted"/>
<protein>
    <recommendedName>
        <fullName evidence="5">Exportin-1/Importin-beta-like domain-containing protein</fullName>
    </recommendedName>
</protein>
<reference evidence="4" key="1">
    <citation type="submission" date="2011-08" db="EMBL/GenBank/DDBJ databases">
        <authorList>
            <person name="Rombauts S."/>
        </authorList>
    </citation>
    <scope>NUCLEOTIDE SEQUENCE</scope>
    <source>
        <strain evidence="4">London</strain>
    </source>
</reference>
<dbReference type="PANTHER" id="PTHR12363:SF42">
    <property type="entry name" value="TRANSPORTIN-3"/>
    <property type="match status" value="1"/>
</dbReference>
<dbReference type="eggNOG" id="KOG2081">
    <property type="taxonomic scope" value="Eukaryota"/>
</dbReference>
<dbReference type="Gene3D" id="1.25.10.10">
    <property type="entry name" value="Leucine-rich Repeat Variant"/>
    <property type="match status" value="1"/>
</dbReference>
<dbReference type="STRING" id="32264.T1L3W4"/>
<evidence type="ECO:0000313" key="3">
    <source>
        <dbReference type="EnsemblMetazoa" id="tetur36g01340.1"/>
    </source>
</evidence>
<dbReference type="Pfam" id="PF08389">
    <property type="entry name" value="Xpo1"/>
    <property type="match status" value="1"/>
</dbReference>
<feature type="domain" description="Exportin-1/Importin-beta-like" evidence="2">
    <location>
        <begin position="106"/>
        <end position="267"/>
    </location>
</feature>
<dbReference type="KEGG" id="tut:107369966"/>
<dbReference type="InterPro" id="IPR016024">
    <property type="entry name" value="ARM-type_fold"/>
</dbReference>
<dbReference type="GO" id="GO:0031267">
    <property type="term" value="F:small GTPase binding"/>
    <property type="evidence" value="ECO:0007669"/>
    <property type="project" value="InterPro"/>
</dbReference>
<dbReference type="Pfam" id="PF24139">
    <property type="entry name" value="TPR_TNPO3_IPO13_4th"/>
    <property type="match status" value="1"/>
</dbReference>
<dbReference type="OMA" id="LECITSW"/>
<dbReference type="SUPFAM" id="SSF48371">
    <property type="entry name" value="ARM repeat"/>
    <property type="match status" value="1"/>
</dbReference>
<name>T1L3W4_TETUR</name>
<dbReference type="GO" id="GO:0006606">
    <property type="term" value="P:protein import into nucleus"/>
    <property type="evidence" value="ECO:0007669"/>
    <property type="project" value="TreeGrafter"/>
</dbReference>
<dbReference type="InterPro" id="IPR011989">
    <property type="entry name" value="ARM-like"/>
</dbReference>
<dbReference type="EnsemblMetazoa" id="tetur36g01340.1">
    <property type="protein sequence ID" value="tetur36g01340.1"/>
    <property type="gene ID" value="tetur36g01340"/>
</dbReference>
<dbReference type="InterPro" id="IPR058537">
    <property type="entry name" value="TPR_TNPO3_IPO13_4th"/>
</dbReference>
<dbReference type="Pfam" id="PF24138">
    <property type="entry name" value="TPR_TNPO3_IPO13_2nd"/>
    <property type="match status" value="1"/>
</dbReference>
<evidence type="ECO:0000259" key="1">
    <source>
        <dbReference type="Pfam" id="PF03810"/>
    </source>
</evidence>
<keyword evidence="4" id="KW-1185">Reference proteome</keyword>
<dbReference type="EMBL" id="CAEY01001043">
    <property type="status" value="NOT_ANNOTATED_CDS"/>
    <property type="molecule type" value="Genomic_DNA"/>
</dbReference>
<dbReference type="InterPro" id="IPR001494">
    <property type="entry name" value="Importin-beta_N"/>
</dbReference>
<dbReference type="GO" id="GO:0005737">
    <property type="term" value="C:cytoplasm"/>
    <property type="evidence" value="ECO:0007669"/>
    <property type="project" value="TreeGrafter"/>
</dbReference>
<accession>T1L3W4</accession>
<gene>
    <name evidence="3" type="primary">107369966</name>
</gene>